<name>A0A0S4WU98_RALSL</name>
<keyword evidence="1" id="KW-0472">Membrane</keyword>
<reference evidence="2" key="1">
    <citation type="submission" date="2015-10" db="EMBL/GenBank/DDBJ databases">
        <authorList>
            <person name="Gilbert D.G."/>
        </authorList>
    </citation>
    <scope>NUCLEOTIDE SEQUENCE</scope>
    <source>
        <strain evidence="2">Phyl III-seqv23</strain>
    </source>
</reference>
<dbReference type="EMBL" id="LN899820">
    <property type="protein sequence ID" value="CUV55162.1"/>
    <property type="molecule type" value="Genomic_DNA"/>
</dbReference>
<keyword evidence="3" id="KW-0614">Plasmid</keyword>
<protein>
    <recommendedName>
        <fullName evidence="4">Transmembrane protein</fullName>
    </recommendedName>
</protein>
<evidence type="ECO:0008006" key="4">
    <source>
        <dbReference type="Google" id="ProtNLM"/>
    </source>
</evidence>
<accession>A0A0S4WU98</accession>
<organism evidence="2">
    <name type="scientific">Ralstonia solanacearum</name>
    <name type="common">Pseudomonas solanacearum</name>
    <dbReference type="NCBI Taxonomy" id="305"/>
    <lineage>
        <taxon>Bacteria</taxon>
        <taxon>Pseudomonadati</taxon>
        <taxon>Pseudomonadota</taxon>
        <taxon>Betaproteobacteria</taxon>
        <taxon>Burkholderiales</taxon>
        <taxon>Burkholderiaceae</taxon>
        <taxon>Ralstonia</taxon>
        <taxon>Ralstonia solanacearum species complex</taxon>
    </lineage>
</organism>
<keyword evidence="1" id="KW-0812">Transmembrane</keyword>
<evidence type="ECO:0000256" key="1">
    <source>
        <dbReference type="SAM" id="Phobius"/>
    </source>
</evidence>
<geneLocation type="plasmid" evidence="3">
    <name>p1</name>
</geneLocation>
<proteinExistence type="predicted"/>
<dbReference type="EMBL" id="CP085044">
    <property type="protein sequence ID" value="UZF17385.1"/>
    <property type="molecule type" value="Genomic_DNA"/>
</dbReference>
<evidence type="ECO:0000313" key="3">
    <source>
        <dbReference type="EMBL" id="UZF17385.1"/>
    </source>
</evidence>
<keyword evidence="1" id="KW-1133">Transmembrane helix</keyword>
<gene>
    <name evidence="3" type="ORF">LH706_25905</name>
    <name evidence="2" type="ORF">RUN215_v1_440008</name>
</gene>
<feature type="transmembrane region" description="Helical" evidence="1">
    <location>
        <begin position="12"/>
        <end position="33"/>
    </location>
</feature>
<reference evidence="3" key="2">
    <citation type="submission" date="2021-10" db="EMBL/GenBank/DDBJ databases">
        <title>Complete genome sequences of five Ralstonia solancearum strains isolated from sunflower.</title>
        <authorList>
            <person name="She X."/>
            <person name="He Z."/>
        </authorList>
    </citation>
    <scope>NUCLEOTIDE SEQUENCE</scope>
    <source>
        <strain evidence="3">RS638</strain>
        <plasmid evidence="3">p1</plasmid>
    </source>
</reference>
<sequence>MVLFKRDQRWTWWPVALWLVLSVLLMLVGVFTARDVEREKERVGLDDLFLDAVRVDCPADPAYVHASECIRTRRGVGFFFVDDNGVPRVVSVVGVGRIQ</sequence>
<evidence type="ECO:0000313" key="2">
    <source>
        <dbReference type="EMBL" id="CUV55162.1"/>
    </source>
</evidence>
<dbReference type="AlphaFoldDB" id="A0A0S4WU98"/>